<protein>
    <submittedName>
        <fullName evidence="1">Uncharacterized protein</fullName>
    </submittedName>
</protein>
<dbReference type="EMBL" id="JAHRIO010025741">
    <property type="protein sequence ID" value="MEQ2166802.1"/>
    <property type="molecule type" value="Genomic_DNA"/>
</dbReference>
<accession>A0ABV0N5Y1</accession>
<evidence type="ECO:0000313" key="2">
    <source>
        <dbReference type="Proteomes" id="UP001476798"/>
    </source>
</evidence>
<dbReference type="Proteomes" id="UP001476798">
    <property type="component" value="Unassembled WGS sequence"/>
</dbReference>
<gene>
    <name evidence="1" type="ORF">GOODEAATRI_032031</name>
</gene>
<keyword evidence="2" id="KW-1185">Reference proteome</keyword>
<proteinExistence type="predicted"/>
<reference evidence="1 2" key="1">
    <citation type="submission" date="2021-06" db="EMBL/GenBank/DDBJ databases">
        <authorList>
            <person name="Palmer J.M."/>
        </authorList>
    </citation>
    <scope>NUCLEOTIDE SEQUENCE [LARGE SCALE GENOMIC DNA]</scope>
    <source>
        <strain evidence="1 2">GA_2019</strain>
        <tissue evidence="1">Muscle</tissue>
    </source>
</reference>
<name>A0ABV0N5Y1_9TELE</name>
<organism evidence="1 2">
    <name type="scientific">Goodea atripinnis</name>
    <dbReference type="NCBI Taxonomy" id="208336"/>
    <lineage>
        <taxon>Eukaryota</taxon>
        <taxon>Metazoa</taxon>
        <taxon>Chordata</taxon>
        <taxon>Craniata</taxon>
        <taxon>Vertebrata</taxon>
        <taxon>Euteleostomi</taxon>
        <taxon>Actinopterygii</taxon>
        <taxon>Neopterygii</taxon>
        <taxon>Teleostei</taxon>
        <taxon>Neoteleostei</taxon>
        <taxon>Acanthomorphata</taxon>
        <taxon>Ovalentaria</taxon>
        <taxon>Atherinomorphae</taxon>
        <taxon>Cyprinodontiformes</taxon>
        <taxon>Goodeidae</taxon>
        <taxon>Goodea</taxon>
    </lineage>
</organism>
<comment type="caution">
    <text evidence="1">The sequence shown here is derived from an EMBL/GenBank/DDBJ whole genome shotgun (WGS) entry which is preliminary data.</text>
</comment>
<sequence length="112" mass="12748">MKLWPILNSLMTGCQNENISFGFLQIVFNRTRALIKFHSKILKYFHGSFFEEHFILIGGVKPDPMSLGMLWRVTTTTAAEVWGCFLTSGDLTNINYIPHLPPPSTCVSQEVR</sequence>
<evidence type="ECO:0000313" key="1">
    <source>
        <dbReference type="EMBL" id="MEQ2166802.1"/>
    </source>
</evidence>